<sequence>MELQLGLAPPTPLVPMEMLDLSSHGCQNREAKGSNASSWPLLKLGPSDIGINTNNNSSSISSSNGGGCDSKNSCFDEAALLFDERRSVPKTLPLLHWSDQPNDEDNPKELDDNSSSSSSIFRNDGENLVGWPPVKTSRKTQGHQISDGVADNPRTMAAETVANGRGGRASKSTYVKVKMERVAIARKIDVSVHHSFEVLNSTVMRMFGIPAEHRESFKLSYQDREGDWKFAEDVPWRTLIRSLKCLKLIRCRG</sequence>
<keyword evidence="3 8" id="KW-0678">Repressor</keyword>
<protein>
    <recommendedName>
        <fullName evidence="8">Auxin-responsive protein</fullName>
    </recommendedName>
</protein>
<evidence type="ECO:0000256" key="3">
    <source>
        <dbReference type="ARBA" id="ARBA00022491"/>
    </source>
</evidence>
<keyword evidence="6 8" id="KW-0539">Nucleus</keyword>
<comment type="function">
    <text evidence="8">Aux/IAA proteins are short-lived transcriptional factors that function as repressors of early auxin response genes at low auxin concentrations.</text>
</comment>
<dbReference type="PANTHER" id="PTHR31734:SF38">
    <property type="entry name" value="AUXIN-RESPONSIVE PROTEIN IAA29"/>
    <property type="match status" value="1"/>
</dbReference>
<keyword evidence="5 8" id="KW-0804">Transcription</keyword>
<name>A0A6A2YCE8_HIBSY</name>
<gene>
    <name evidence="11" type="ORF">F3Y22_tig00111640pilonHSYRG00065</name>
</gene>
<comment type="subunit">
    <text evidence="8">Homodimers and heterodimers.</text>
</comment>
<evidence type="ECO:0000256" key="4">
    <source>
        <dbReference type="ARBA" id="ARBA00023015"/>
    </source>
</evidence>
<evidence type="ECO:0000256" key="1">
    <source>
        <dbReference type="ARBA" id="ARBA00004123"/>
    </source>
</evidence>
<dbReference type="SUPFAM" id="SSF54277">
    <property type="entry name" value="CAD &amp; PB1 domains"/>
    <property type="match status" value="1"/>
</dbReference>
<dbReference type="EMBL" id="VEPZ02001391">
    <property type="protein sequence ID" value="KAE8675876.1"/>
    <property type="molecule type" value="Genomic_DNA"/>
</dbReference>
<dbReference type="GO" id="GO:0009734">
    <property type="term" value="P:auxin-activated signaling pathway"/>
    <property type="evidence" value="ECO:0007669"/>
    <property type="project" value="UniProtKB-UniRule"/>
</dbReference>
<dbReference type="InterPro" id="IPR053793">
    <property type="entry name" value="PB1-like"/>
</dbReference>
<evidence type="ECO:0000256" key="6">
    <source>
        <dbReference type="ARBA" id="ARBA00023242"/>
    </source>
</evidence>
<evidence type="ECO:0000256" key="2">
    <source>
        <dbReference type="ARBA" id="ARBA00006728"/>
    </source>
</evidence>
<evidence type="ECO:0000313" key="11">
    <source>
        <dbReference type="EMBL" id="KAE8675876.1"/>
    </source>
</evidence>
<dbReference type="OrthoDB" id="778717at2759"/>
<evidence type="ECO:0000256" key="7">
    <source>
        <dbReference type="ARBA" id="ARBA00023294"/>
    </source>
</evidence>
<reference evidence="11" key="1">
    <citation type="submission" date="2019-09" db="EMBL/GenBank/DDBJ databases">
        <title>Draft genome information of white flower Hibiscus syriacus.</title>
        <authorList>
            <person name="Kim Y.-M."/>
        </authorList>
    </citation>
    <scope>NUCLEOTIDE SEQUENCE [LARGE SCALE GENOMIC DNA]</scope>
    <source>
        <strain evidence="11">YM2019G1</strain>
    </source>
</reference>
<dbReference type="GO" id="GO:0005634">
    <property type="term" value="C:nucleus"/>
    <property type="evidence" value="ECO:0007669"/>
    <property type="project" value="UniProtKB-SubCell"/>
</dbReference>
<comment type="caution">
    <text evidence="11">The sequence shown here is derived from an EMBL/GenBank/DDBJ whole genome shotgun (WGS) entry which is preliminary data.</text>
</comment>
<evidence type="ECO:0000256" key="5">
    <source>
        <dbReference type="ARBA" id="ARBA00023163"/>
    </source>
</evidence>
<evidence type="ECO:0000259" key="10">
    <source>
        <dbReference type="PROSITE" id="PS51745"/>
    </source>
</evidence>
<dbReference type="PROSITE" id="PS51745">
    <property type="entry name" value="PB1"/>
    <property type="match status" value="1"/>
</dbReference>
<dbReference type="InterPro" id="IPR003311">
    <property type="entry name" value="AUX_IAA"/>
</dbReference>
<organism evidence="11 12">
    <name type="scientific">Hibiscus syriacus</name>
    <name type="common">Rose of Sharon</name>
    <dbReference type="NCBI Taxonomy" id="106335"/>
    <lineage>
        <taxon>Eukaryota</taxon>
        <taxon>Viridiplantae</taxon>
        <taxon>Streptophyta</taxon>
        <taxon>Embryophyta</taxon>
        <taxon>Tracheophyta</taxon>
        <taxon>Spermatophyta</taxon>
        <taxon>Magnoliopsida</taxon>
        <taxon>eudicotyledons</taxon>
        <taxon>Gunneridae</taxon>
        <taxon>Pentapetalae</taxon>
        <taxon>rosids</taxon>
        <taxon>malvids</taxon>
        <taxon>Malvales</taxon>
        <taxon>Malvaceae</taxon>
        <taxon>Malvoideae</taxon>
        <taxon>Hibiscus</taxon>
    </lineage>
</organism>
<feature type="domain" description="PB1" evidence="10">
    <location>
        <begin position="172"/>
        <end position="253"/>
    </location>
</feature>
<dbReference type="InterPro" id="IPR033389">
    <property type="entry name" value="AUX/IAA_dom"/>
</dbReference>
<keyword evidence="12" id="KW-1185">Reference proteome</keyword>
<evidence type="ECO:0000256" key="9">
    <source>
        <dbReference type="SAM" id="MobiDB-lite"/>
    </source>
</evidence>
<proteinExistence type="inferred from homology"/>
<keyword evidence="4 8" id="KW-0805">Transcription regulation</keyword>
<keyword evidence="7 8" id="KW-0927">Auxin signaling pathway</keyword>
<accession>A0A6A2YCE8</accession>
<dbReference type="GO" id="GO:0006355">
    <property type="term" value="P:regulation of DNA-templated transcription"/>
    <property type="evidence" value="ECO:0007669"/>
    <property type="project" value="InterPro"/>
</dbReference>
<dbReference type="AlphaFoldDB" id="A0A6A2YCE8"/>
<dbReference type="PANTHER" id="PTHR31734">
    <property type="entry name" value="AUXIN-RESPONSIVE PROTEIN IAA17"/>
    <property type="match status" value="1"/>
</dbReference>
<comment type="subcellular location">
    <subcellularLocation>
        <location evidence="1 8">Nucleus</location>
    </subcellularLocation>
</comment>
<feature type="region of interest" description="Disordered" evidence="9">
    <location>
        <begin position="93"/>
        <end position="154"/>
    </location>
</feature>
<dbReference type="Proteomes" id="UP000436088">
    <property type="component" value="Unassembled WGS sequence"/>
</dbReference>
<comment type="similarity">
    <text evidence="2 8">Belongs to the Aux/IAA family.</text>
</comment>
<dbReference type="Gene3D" id="3.10.20.90">
    <property type="entry name" value="Phosphatidylinositol 3-kinase Catalytic Subunit, Chain A, domain 1"/>
    <property type="match status" value="1"/>
</dbReference>
<dbReference type="Pfam" id="PF02309">
    <property type="entry name" value="AUX_IAA"/>
    <property type="match status" value="2"/>
</dbReference>
<evidence type="ECO:0000256" key="8">
    <source>
        <dbReference type="RuleBase" id="RU004549"/>
    </source>
</evidence>
<evidence type="ECO:0000313" key="12">
    <source>
        <dbReference type="Proteomes" id="UP000436088"/>
    </source>
</evidence>